<protein>
    <submittedName>
        <fullName evidence="2">Uncharacterized protein</fullName>
    </submittedName>
</protein>
<dbReference type="EMBL" id="CAMXCH010000003">
    <property type="protein sequence ID" value="CAI3950911.1"/>
    <property type="molecule type" value="Genomic_DNA"/>
</dbReference>
<reference evidence="2" key="1">
    <citation type="submission" date="2022-10" db="EMBL/GenBank/DDBJ databases">
        <authorList>
            <person name="Botero Cardona J."/>
        </authorList>
    </citation>
    <scope>NUCLEOTIDE SEQUENCE</scope>
    <source>
        <strain evidence="2">R-83534</strain>
    </source>
</reference>
<sequence length="45" mass="4974">MKQFTKITELAQYTNEQQERGGGLFGPSPESEAGQNFGQKVQISL</sequence>
<keyword evidence="3" id="KW-1185">Reference proteome</keyword>
<evidence type="ECO:0000313" key="3">
    <source>
        <dbReference type="Proteomes" id="UP001154272"/>
    </source>
</evidence>
<feature type="region of interest" description="Disordered" evidence="1">
    <location>
        <begin position="12"/>
        <end position="45"/>
    </location>
</feature>
<proteinExistence type="predicted"/>
<evidence type="ECO:0000313" key="2">
    <source>
        <dbReference type="EMBL" id="CAI3950911.1"/>
    </source>
</evidence>
<accession>A0ABM9HS17</accession>
<evidence type="ECO:0000256" key="1">
    <source>
        <dbReference type="SAM" id="MobiDB-lite"/>
    </source>
</evidence>
<dbReference type="Proteomes" id="UP001154272">
    <property type="component" value="Unassembled WGS sequence"/>
</dbReference>
<organism evidence="2 3">
    <name type="scientific">Commensalibacter papalotli</name>
    <name type="common">ex Botero et al. 2024</name>
    <dbReference type="NCBI Taxonomy" id="2972766"/>
    <lineage>
        <taxon>Bacteria</taxon>
        <taxon>Pseudomonadati</taxon>
        <taxon>Pseudomonadota</taxon>
        <taxon>Alphaproteobacteria</taxon>
        <taxon>Acetobacterales</taxon>
        <taxon>Acetobacteraceae</taxon>
    </lineage>
</organism>
<name>A0ABM9HS17_9PROT</name>
<dbReference type="RefSeq" id="WP_282024255.1">
    <property type="nucleotide sequence ID" value="NZ_CAMXCH010000003.1"/>
</dbReference>
<gene>
    <name evidence="2" type="ORF">R83534S58_LOCUS1705</name>
</gene>
<feature type="compositionally biased region" description="Polar residues" evidence="1">
    <location>
        <begin position="33"/>
        <end position="45"/>
    </location>
</feature>
<comment type="caution">
    <text evidence="2">The sequence shown here is derived from an EMBL/GenBank/DDBJ whole genome shotgun (WGS) entry which is preliminary data.</text>
</comment>